<dbReference type="Pfam" id="PF01176">
    <property type="entry name" value="eIF-1a"/>
    <property type="match status" value="1"/>
</dbReference>
<dbReference type="PANTHER" id="PTHR21641">
    <property type="entry name" value="TRANSLATION INITIATION FACTOR-RELATED"/>
    <property type="match status" value="1"/>
</dbReference>
<comment type="similarity">
    <text evidence="1">Belongs to the EIF1AD family.</text>
</comment>
<feature type="region of interest" description="Disordered" evidence="3">
    <location>
        <begin position="206"/>
        <end position="232"/>
    </location>
</feature>
<dbReference type="AlphaFoldDB" id="A0A9P7Z6N4"/>
<evidence type="ECO:0000256" key="3">
    <source>
        <dbReference type="SAM" id="MobiDB-lite"/>
    </source>
</evidence>
<dbReference type="Gene3D" id="2.40.50.140">
    <property type="entry name" value="Nucleic acid-binding proteins"/>
    <property type="match status" value="1"/>
</dbReference>
<accession>A0A9P7Z6N4</accession>
<proteinExistence type="inferred from homology"/>
<evidence type="ECO:0000256" key="1">
    <source>
        <dbReference type="ARBA" id="ARBA00007340"/>
    </source>
</evidence>
<dbReference type="InterPro" id="IPR006196">
    <property type="entry name" value="RNA-binding_domain_S1_IF1"/>
</dbReference>
<gene>
    <name evidence="5" type="ORF">BJ878DRAFT_478209</name>
</gene>
<evidence type="ECO:0000313" key="6">
    <source>
        <dbReference type="Proteomes" id="UP000887226"/>
    </source>
</evidence>
<dbReference type="GO" id="GO:0003743">
    <property type="term" value="F:translation initiation factor activity"/>
    <property type="evidence" value="ECO:0007669"/>
    <property type="project" value="InterPro"/>
</dbReference>
<dbReference type="InterPro" id="IPR001253">
    <property type="entry name" value="TIF_eIF-1A"/>
</dbReference>
<sequence>MTNNSNQTSGYSVIGAGFAVLALPNQPVLSFRQELQFCPKQPSIPSATQENTKAAIIIVSDNWAILLRVHTIDLPDHLVLKTFSRTIYKMRIPKQARRVTSSGTAQETSTPPQALEPTQSIVRVIKSQAHSLYLCALPDKKEVLVELPLRFRNAVWIKRGGYLLIDTKGAIAEYKDTKIDGEIINVVREENAWRKQAYWPKEFPKSVAYDEGTEDEEESQVGKMPPSDSESE</sequence>
<dbReference type="EMBL" id="MU253800">
    <property type="protein sequence ID" value="KAG9246559.1"/>
    <property type="molecule type" value="Genomic_DNA"/>
</dbReference>
<name>A0A9P7Z6N4_9HELO</name>
<evidence type="ECO:0000256" key="2">
    <source>
        <dbReference type="ARBA" id="ARBA00022884"/>
    </source>
</evidence>
<evidence type="ECO:0000259" key="4">
    <source>
        <dbReference type="Pfam" id="PF01176"/>
    </source>
</evidence>
<dbReference type="SUPFAM" id="SSF50249">
    <property type="entry name" value="Nucleic acid-binding proteins"/>
    <property type="match status" value="1"/>
</dbReference>
<keyword evidence="2" id="KW-0694">RNA-binding</keyword>
<evidence type="ECO:0000313" key="5">
    <source>
        <dbReference type="EMBL" id="KAG9246559.1"/>
    </source>
</evidence>
<dbReference type="InterPro" id="IPR039294">
    <property type="entry name" value="EIF1AD"/>
</dbReference>
<organism evidence="5 6">
    <name type="scientific">Calycina marina</name>
    <dbReference type="NCBI Taxonomy" id="1763456"/>
    <lineage>
        <taxon>Eukaryota</taxon>
        <taxon>Fungi</taxon>
        <taxon>Dikarya</taxon>
        <taxon>Ascomycota</taxon>
        <taxon>Pezizomycotina</taxon>
        <taxon>Leotiomycetes</taxon>
        <taxon>Helotiales</taxon>
        <taxon>Pezizellaceae</taxon>
        <taxon>Calycina</taxon>
    </lineage>
</organism>
<dbReference type="InterPro" id="IPR012340">
    <property type="entry name" value="NA-bd_OB-fold"/>
</dbReference>
<dbReference type="Proteomes" id="UP000887226">
    <property type="component" value="Unassembled WGS sequence"/>
</dbReference>
<keyword evidence="6" id="KW-1185">Reference proteome</keyword>
<dbReference type="SMART" id="SM00652">
    <property type="entry name" value="eIF1a"/>
    <property type="match status" value="1"/>
</dbReference>
<reference evidence="5" key="1">
    <citation type="journal article" date="2021" name="IMA Fungus">
        <title>Genomic characterization of three marine fungi, including Emericellopsis atlantica sp. nov. with signatures of a generalist lifestyle and marine biomass degradation.</title>
        <authorList>
            <person name="Hagestad O.C."/>
            <person name="Hou L."/>
            <person name="Andersen J.H."/>
            <person name="Hansen E.H."/>
            <person name="Altermark B."/>
            <person name="Li C."/>
            <person name="Kuhnert E."/>
            <person name="Cox R.J."/>
            <person name="Crous P.W."/>
            <person name="Spatafora J.W."/>
            <person name="Lail K."/>
            <person name="Amirebrahimi M."/>
            <person name="Lipzen A."/>
            <person name="Pangilinan J."/>
            <person name="Andreopoulos W."/>
            <person name="Hayes R.D."/>
            <person name="Ng V."/>
            <person name="Grigoriev I.V."/>
            <person name="Jackson S.A."/>
            <person name="Sutton T.D.S."/>
            <person name="Dobson A.D.W."/>
            <person name="Rama T."/>
        </authorList>
    </citation>
    <scope>NUCLEOTIDE SEQUENCE</scope>
    <source>
        <strain evidence="5">TRa3180A</strain>
    </source>
</reference>
<dbReference type="GO" id="GO:0005634">
    <property type="term" value="C:nucleus"/>
    <property type="evidence" value="ECO:0007669"/>
    <property type="project" value="TreeGrafter"/>
</dbReference>
<comment type="caution">
    <text evidence="5">The sequence shown here is derived from an EMBL/GenBank/DDBJ whole genome shotgun (WGS) entry which is preliminary data.</text>
</comment>
<protein>
    <recommendedName>
        <fullName evidence="4">S1-like domain-containing protein</fullName>
    </recommendedName>
</protein>
<feature type="domain" description="S1-like" evidence="4">
    <location>
        <begin position="119"/>
        <end position="185"/>
    </location>
</feature>
<dbReference type="GO" id="GO:0003723">
    <property type="term" value="F:RNA binding"/>
    <property type="evidence" value="ECO:0007669"/>
    <property type="project" value="UniProtKB-KW"/>
</dbReference>
<dbReference type="PANTHER" id="PTHR21641:SF0">
    <property type="entry name" value="RNA-BINDING PROTEIN EIF1AD-RELATED"/>
    <property type="match status" value="1"/>
</dbReference>
<dbReference type="OrthoDB" id="1738325at2759"/>